<dbReference type="GO" id="GO:0009098">
    <property type="term" value="P:L-leucine biosynthetic process"/>
    <property type="evidence" value="ECO:0007669"/>
    <property type="project" value="TreeGrafter"/>
</dbReference>
<dbReference type="InterPro" id="IPR054692">
    <property type="entry name" value="LeuA-like_post-cat"/>
</dbReference>
<keyword evidence="4" id="KW-0808">Transferase</keyword>
<evidence type="ECO:0000256" key="1">
    <source>
        <dbReference type="ARBA" id="ARBA00000064"/>
    </source>
</evidence>
<comment type="catalytic activity">
    <reaction evidence="1">
        <text>3-methyl-2-oxobutanoate + acetyl-CoA + H2O = (2S)-2-isopropylmalate + CoA + H(+)</text>
        <dbReference type="Rhea" id="RHEA:21524"/>
        <dbReference type="ChEBI" id="CHEBI:1178"/>
        <dbReference type="ChEBI" id="CHEBI:11851"/>
        <dbReference type="ChEBI" id="CHEBI:15377"/>
        <dbReference type="ChEBI" id="CHEBI:15378"/>
        <dbReference type="ChEBI" id="CHEBI:57287"/>
        <dbReference type="ChEBI" id="CHEBI:57288"/>
        <dbReference type="EC" id="2.3.3.13"/>
    </reaction>
</comment>
<dbReference type="EC" id="2.3.3.13" evidence="3"/>
<proteinExistence type="inferred from homology"/>
<name>A0A423WN95_9PEZI</name>
<dbReference type="Gene3D" id="3.30.160.270">
    <property type="match status" value="1"/>
</dbReference>
<dbReference type="PROSITE" id="PS00816">
    <property type="entry name" value="AIPM_HOMOCIT_SYNTH_2"/>
    <property type="match status" value="1"/>
</dbReference>
<accession>A0A423WN95</accession>
<dbReference type="STRING" id="1230097.A0A423WN95"/>
<feature type="domain" description="Pyruvate carboxyltransferase" evidence="5">
    <location>
        <begin position="1"/>
        <end position="250"/>
    </location>
</feature>
<comment type="similarity">
    <text evidence="2">Belongs to the alpha-IPM synthase/homocitrate synthase family. LeuA type 2 subfamily.</text>
</comment>
<dbReference type="InterPro" id="IPR000891">
    <property type="entry name" value="PYR_CT"/>
</dbReference>
<dbReference type="InterPro" id="IPR002034">
    <property type="entry name" value="AIPM/Hcit_synth_CS"/>
</dbReference>
<sequence length="528" mass="56856">MLIALGYKEIEVSTPTASATEYNFTRQLIDTADAVPRDVWLQVLCPCRIDLIKRTVESLRGANKVIISLYHASSPVMLDTVFGMSEKDVHDRVVEAVTYCKSITKDDPSQQGTTWNLMFSPEAFSASDTLSCLRLCEAAKSIWEPTVEIPIILTLPATVEVSTPNVYADQVELFSKSIPDREKVCVSLHVHNDRGCAVAAAELGQMAGAERVEGCLFGNGERAGNVDLVTLALNLYSQGVDPGIDLSDLASVRAFVEEITNIKLHPRTPYAGALFFTAYSGAHQDAINKGLAKFKAASKNGQQALWKVPYLAMDPADLGSRHDDIIRLNSQSGKGGVAWTLFHALHIRVPKGLQLEFSKVVKSASEMTGGIISPPDVGRLFVKHYFISEPDPRIVSAKVKELGASETNGHAVNGKSGTSNAITTATSIKAVEFLVNIQGRQQTLQGQGPTVTIALSNALAGTSFGRVTFNVSEGKSESPSSEALGTILYVECYSPVSKQYSWGVRRAQDSGVSQLLAALSAALNLLDH</sequence>
<dbReference type="NCBIfam" id="NF002991">
    <property type="entry name" value="PRK03739.1"/>
    <property type="match status" value="1"/>
</dbReference>
<protein>
    <recommendedName>
        <fullName evidence="3">2-isopropylmalate synthase</fullName>
        <ecNumber evidence="3">2.3.3.13</ecNumber>
    </recommendedName>
</protein>
<evidence type="ECO:0000313" key="6">
    <source>
        <dbReference type="EMBL" id="ROW04908.1"/>
    </source>
</evidence>
<dbReference type="PROSITE" id="PS50991">
    <property type="entry name" value="PYR_CT"/>
    <property type="match status" value="1"/>
</dbReference>
<evidence type="ECO:0000256" key="4">
    <source>
        <dbReference type="ARBA" id="ARBA00022679"/>
    </source>
</evidence>
<dbReference type="SUPFAM" id="SSF51569">
    <property type="entry name" value="Aldolase"/>
    <property type="match status" value="1"/>
</dbReference>
<evidence type="ECO:0000256" key="3">
    <source>
        <dbReference type="ARBA" id="ARBA00012973"/>
    </source>
</evidence>
<evidence type="ECO:0000259" key="5">
    <source>
        <dbReference type="PROSITE" id="PS50991"/>
    </source>
</evidence>
<dbReference type="InterPro" id="IPR036230">
    <property type="entry name" value="LeuA_allosteric_dom_sf"/>
</dbReference>
<dbReference type="OrthoDB" id="418791at2759"/>
<dbReference type="Pfam" id="PF00682">
    <property type="entry name" value="HMGL-like"/>
    <property type="match status" value="1"/>
</dbReference>
<organism evidence="6 7">
    <name type="scientific">Cytospora leucostoma</name>
    <dbReference type="NCBI Taxonomy" id="1230097"/>
    <lineage>
        <taxon>Eukaryota</taxon>
        <taxon>Fungi</taxon>
        <taxon>Dikarya</taxon>
        <taxon>Ascomycota</taxon>
        <taxon>Pezizomycotina</taxon>
        <taxon>Sordariomycetes</taxon>
        <taxon>Sordariomycetidae</taxon>
        <taxon>Diaporthales</taxon>
        <taxon>Cytosporaceae</taxon>
        <taxon>Cytospora</taxon>
    </lineage>
</organism>
<dbReference type="Proteomes" id="UP000285146">
    <property type="component" value="Unassembled WGS sequence"/>
</dbReference>
<dbReference type="InterPro" id="IPR013785">
    <property type="entry name" value="Aldolase_TIM"/>
</dbReference>
<evidence type="ECO:0000256" key="2">
    <source>
        <dbReference type="ARBA" id="ARBA00009767"/>
    </source>
</evidence>
<dbReference type="Pfam" id="PF22615">
    <property type="entry name" value="IPMS_D2"/>
    <property type="match status" value="1"/>
</dbReference>
<comment type="caution">
    <text evidence="6">The sequence shown here is derived from an EMBL/GenBank/DDBJ whole genome shotgun (WGS) entry which is preliminary data.</text>
</comment>
<dbReference type="AlphaFoldDB" id="A0A423WN95"/>
<evidence type="ECO:0000313" key="7">
    <source>
        <dbReference type="Proteomes" id="UP000285146"/>
    </source>
</evidence>
<gene>
    <name evidence="6" type="ORF">VPNG_07043</name>
</gene>
<dbReference type="InParanoid" id="A0A423WN95"/>
<dbReference type="GO" id="GO:0005739">
    <property type="term" value="C:mitochondrion"/>
    <property type="evidence" value="ECO:0007669"/>
    <property type="project" value="TreeGrafter"/>
</dbReference>
<dbReference type="PANTHER" id="PTHR46911:SF1">
    <property type="entry name" value="2-ISOPROPYLMALATE SYNTHASE"/>
    <property type="match status" value="1"/>
</dbReference>
<dbReference type="Gene3D" id="3.20.20.70">
    <property type="entry name" value="Aldolase class I"/>
    <property type="match status" value="1"/>
</dbReference>
<dbReference type="EMBL" id="LKEB01000046">
    <property type="protein sequence ID" value="ROW04908.1"/>
    <property type="molecule type" value="Genomic_DNA"/>
</dbReference>
<dbReference type="GO" id="GO:0003852">
    <property type="term" value="F:2-isopropylmalate synthase activity"/>
    <property type="evidence" value="ECO:0007669"/>
    <property type="project" value="UniProtKB-EC"/>
</dbReference>
<dbReference type="PANTHER" id="PTHR46911">
    <property type="match status" value="1"/>
</dbReference>
<dbReference type="SUPFAM" id="SSF89000">
    <property type="entry name" value="post-HMGL domain-like"/>
    <property type="match status" value="1"/>
</dbReference>
<reference evidence="6 7" key="1">
    <citation type="submission" date="2015-09" db="EMBL/GenBank/DDBJ databases">
        <title>Host preference determinants of Valsa canker pathogens revealed by comparative genomics.</title>
        <authorList>
            <person name="Yin Z."/>
            <person name="Huang L."/>
        </authorList>
    </citation>
    <scope>NUCLEOTIDE SEQUENCE [LARGE SCALE GENOMIC DNA]</scope>
    <source>
        <strain evidence="6 7">SXYLt</strain>
    </source>
</reference>
<keyword evidence="7" id="KW-1185">Reference proteome</keyword>